<comment type="caution">
    <text evidence="1">The sequence shown here is derived from an EMBL/GenBank/DDBJ whole genome shotgun (WGS) entry which is preliminary data.</text>
</comment>
<evidence type="ECO:0000313" key="2">
    <source>
        <dbReference type="Proteomes" id="UP001432027"/>
    </source>
</evidence>
<dbReference type="Proteomes" id="UP001432027">
    <property type="component" value="Unassembled WGS sequence"/>
</dbReference>
<feature type="non-terminal residue" evidence="1">
    <location>
        <position position="1"/>
    </location>
</feature>
<protein>
    <submittedName>
        <fullName evidence="1">Uncharacterized protein</fullName>
    </submittedName>
</protein>
<organism evidence="1 2">
    <name type="scientific">Pristionchus entomophagus</name>
    <dbReference type="NCBI Taxonomy" id="358040"/>
    <lineage>
        <taxon>Eukaryota</taxon>
        <taxon>Metazoa</taxon>
        <taxon>Ecdysozoa</taxon>
        <taxon>Nematoda</taxon>
        <taxon>Chromadorea</taxon>
        <taxon>Rhabditida</taxon>
        <taxon>Rhabditina</taxon>
        <taxon>Diplogasteromorpha</taxon>
        <taxon>Diplogasteroidea</taxon>
        <taxon>Neodiplogasteridae</taxon>
        <taxon>Pristionchus</taxon>
    </lineage>
</organism>
<accession>A0AAV5TZE4</accession>
<proteinExistence type="predicted"/>
<evidence type="ECO:0000313" key="1">
    <source>
        <dbReference type="EMBL" id="GMS99935.1"/>
    </source>
</evidence>
<dbReference type="AlphaFoldDB" id="A0AAV5TZE4"/>
<dbReference type="EMBL" id="BTSX01000005">
    <property type="protein sequence ID" value="GMS99935.1"/>
    <property type="molecule type" value="Genomic_DNA"/>
</dbReference>
<sequence>LPFHLHSEPRIHLLSYRVLHLDNSECDWSYIFGKGNTSTSSRYSKISHRHPGDTLCDRHQYGCGILSDFSVSRSSRICCRSSDGDGTLCSSRIQHHINVIRMDGNGPYYVYNVSTSGYCSGWKLFEIPEGNVKEGLEKSRQISDYCSHKPIYGVISGMRFLCHLRAKWKRSCNG</sequence>
<gene>
    <name evidence="1" type="ORF">PENTCL1PPCAC_22110</name>
</gene>
<name>A0AAV5TZE4_9BILA</name>
<keyword evidence="2" id="KW-1185">Reference proteome</keyword>
<reference evidence="1" key="1">
    <citation type="submission" date="2023-10" db="EMBL/GenBank/DDBJ databases">
        <title>Genome assembly of Pristionchus species.</title>
        <authorList>
            <person name="Yoshida K."/>
            <person name="Sommer R.J."/>
        </authorList>
    </citation>
    <scope>NUCLEOTIDE SEQUENCE</scope>
    <source>
        <strain evidence="1">RS0144</strain>
    </source>
</reference>